<dbReference type="Proteomes" id="UP000419144">
    <property type="component" value="Unassembled WGS sequence"/>
</dbReference>
<organism evidence="2 3">
    <name type="scientific">Leishmania tarentolae</name>
    <name type="common">Sauroleishmania tarentolae</name>
    <dbReference type="NCBI Taxonomy" id="5689"/>
    <lineage>
        <taxon>Eukaryota</taxon>
        <taxon>Discoba</taxon>
        <taxon>Euglenozoa</taxon>
        <taxon>Kinetoplastea</taxon>
        <taxon>Metakinetoplastina</taxon>
        <taxon>Trypanosomatida</taxon>
        <taxon>Trypanosomatidae</taxon>
        <taxon>Leishmaniinae</taxon>
        <taxon>Leishmania</taxon>
        <taxon>lizard Leishmania</taxon>
    </lineage>
</organism>
<dbReference type="EMBL" id="BLBS01000056">
    <property type="protein sequence ID" value="GET92941.1"/>
    <property type="molecule type" value="Genomic_DNA"/>
</dbReference>
<feature type="compositionally biased region" description="Basic and acidic residues" evidence="1">
    <location>
        <begin position="550"/>
        <end position="564"/>
    </location>
</feature>
<reference evidence="2" key="1">
    <citation type="submission" date="2019-11" db="EMBL/GenBank/DDBJ databases">
        <title>Leishmania tarentolae CDS.</title>
        <authorList>
            <person name="Goto Y."/>
            <person name="Yamagishi J."/>
        </authorList>
    </citation>
    <scope>NUCLEOTIDE SEQUENCE [LARGE SCALE GENOMIC DNA]</scope>
    <source>
        <strain evidence="2">Parrot Tar II</strain>
    </source>
</reference>
<feature type="compositionally biased region" description="Polar residues" evidence="1">
    <location>
        <begin position="326"/>
        <end position="342"/>
    </location>
</feature>
<dbReference type="AlphaFoldDB" id="A0A640KUL0"/>
<feature type="region of interest" description="Disordered" evidence="1">
    <location>
        <begin position="15"/>
        <end position="53"/>
    </location>
</feature>
<protein>
    <submittedName>
        <fullName evidence="2">Uncharacterized protein</fullName>
    </submittedName>
</protein>
<keyword evidence="3" id="KW-1185">Reference proteome</keyword>
<name>A0A640KUL0_LEITA</name>
<evidence type="ECO:0000256" key="1">
    <source>
        <dbReference type="SAM" id="MobiDB-lite"/>
    </source>
</evidence>
<dbReference type="VEuPathDB" id="TriTrypDB:LtaPh_3542600"/>
<evidence type="ECO:0000313" key="2">
    <source>
        <dbReference type="EMBL" id="GET92941.1"/>
    </source>
</evidence>
<feature type="region of interest" description="Disordered" evidence="1">
    <location>
        <begin position="279"/>
        <end position="373"/>
    </location>
</feature>
<comment type="caution">
    <text evidence="2">The sequence shown here is derived from an EMBL/GenBank/DDBJ whole genome shotgun (WGS) entry which is preliminary data.</text>
</comment>
<feature type="compositionally biased region" description="Polar residues" evidence="1">
    <location>
        <begin position="203"/>
        <end position="214"/>
    </location>
</feature>
<feature type="region of interest" description="Disordered" evidence="1">
    <location>
        <begin position="535"/>
        <end position="598"/>
    </location>
</feature>
<feature type="compositionally biased region" description="Polar residues" evidence="1">
    <location>
        <begin position="565"/>
        <end position="576"/>
    </location>
</feature>
<proteinExistence type="predicted"/>
<feature type="region of interest" description="Disordered" evidence="1">
    <location>
        <begin position="144"/>
        <end position="163"/>
    </location>
</feature>
<gene>
    <name evidence="2" type="ORF">LtaPh_3542600</name>
</gene>
<feature type="compositionally biased region" description="Low complexity" evidence="1">
    <location>
        <begin position="355"/>
        <end position="373"/>
    </location>
</feature>
<accession>A0A640KUL0</accession>
<evidence type="ECO:0000313" key="3">
    <source>
        <dbReference type="Proteomes" id="UP000419144"/>
    </source>
</evidence>
<feature type="region of interest" description="Disordered" evidence="1">
    <location>
        <begin position="226"/>
        <end position="258"/>
    </location>
</feature>
<feature type="region of interest" description="Disordered" evidence="1">
    <location>
        <begin position="168"/>
        <end position="214"/>
    </location>
</feature>
<feature type="compositionally biased region" description="Basic residues" evidence="1">
    <location>
        <begin position="580"/>
        <end position="590"/>
    </location>
</feature>
<sequence length="598" mass="62789">MANFPEWNSGEIVEDDVGEYLDPRSAAAAKPPPKIRRQGRLPPKKDTSLSASPKALVGFVPNVECDVLDDEFADKGLGALPPELCLNNRELSKASPPHHVVRQLRGLTTSANGSEAVPARWENSPLTTRVTPCAALTTGVSAADRGNRTAVTHQQSSSTVRALNRSWRSDAAPPNGDASRPPPSQPRPTSGFQSNKTAMPLSSGRQQGSKPSNLSKRVFRLPLSGASVASGDGSIASECDGSTREAPPPLSAPAGMNLPRLQNTTSAAKKDTLCKPLSVETPEPLRGKAPSHVLPSYRASGARGPPPMRTDRPVSCGVAAPACSPRTENPNSSRRAPVSSNGAVHGSRVAPNVAAPPSTGPTRTSTAAASGTHATNCSMITRSTSLKRTMVTRKTDPGASSRDYSYGSFFVCERLVEPPSRDSLAGTLVFTRVSSGASLTNYAVPQGPFDLYARGPGTTGSSITVPHVGSGLASEQGDATAHLPTLSVFSGQGQYAMGAATPQHPRAARHSTSAGTMASRTYSFSHKGLVMKPATAGTKPSAAAPTLAKGHNDEEIKKEEEKNDVNASSDFQNASSHYRPMPHKKRPVRRRGTDFEKI</sequence>
<dbReference type="OrthoDB" id="267124at2759"/>
<feature type="compositionally biased region" description="Polar residues" evidence="1">
    <location>
        <begin position="149"/>
        <end position="161"/>
    </location>
</feature>